<dbReference type="PANTHER" id="PTHR47891">
    <property type="entry name" value="TRANSPORTER-RELATED"/>
    <property type="match status" value="1"/>
</dbReference>
<accession>A0A0R1FDI4</accession>
<dbReference type="PATRIC" id="fig|913848.6.peg.479"/>
<keyword evidence="5 6" id="KW-0472">Membrane</keyword>
<evidence type="ECO:0000256" key="1">
    <source>
        <dbReference type="ARBA" id="ARBA00004141"/>
    </source>
</evidence>
<keyword evidence="4 6" id="KW-1133">Transmembrane helix</keyword>
<dbReference type="Gene3D" id="3.30.460.20">
    <property type="entry name" value="CorA soluble domain-like"/>
    <property type="match status" value="1"/>
</dbReference>
<evidence type="ECO:0000256" key="6">
    <source>
        <dbReference type="SAM" id="Phobius"/>
    </source>
</evidence>
<feature type="transmembrane region" description="Helical" evidence="6">
    <location>
        <begin position="265"/>
        <end position="285"/>
    </location>
</feature>
<feature type="transmembrane region" description="Helical" evidence="6">
    <location>
        <begin position="297"/>
        <end position="316"/>
    </location>
</feature>
<evidence type="ECO:0000313" key="7">
    <source>
        <dbReference type="EMBL" id="KRK18515.1"/>
    </source>
</evidence>
<evidence type="ECO:0000256" key="3">
    <source>
        <dbReference type="ARBA" id="ARBA00022692"/>
    </source>
</evidence>
<dbReference type="GO" id="GO:0016020">
    <property type="term" value="C:membrane"/>
    <property type="evidence" value="ECO:0007669"/>
    <property type="project" value="UniProtKB-SubCell"/>
</dbReference>
<dbReference type="SUPFAM" id="SSF143865">
    <property type="entry name" value="CorA soluble domain-like"/>
    <property type="match status" value="1"/>
</dbReference>
<gene>
    <name evidence="7" type="ORF">FD22_GL000468</name>
</gene>
<dbReference type="GO" id="GO:0046873">
    <property type="term" value="F:metal ion transmembrane transporter activity"/>
    <property type="evidence" value="ECO:0007669"/>
    <property type="project" value="InterPro"/>
</dbReference>
<dbReference type="Gene3D" id="1.20.58.340">
    <property type="entry name" value="Magnesium transport protein CorA, transmembrane region"/>
    <property type="match status" value="2"/>
</dbReference>
<comment type="similarity">
    <text evidence="2">Belongs to the CorA metal ion transporter (MIT) (TC 1.A.35) family.</text>
</comment>
<sequence length="322" mass="36929">MRKEAANVINYFNTTDGQITPIPAYQRNCWVNVERPSAAEIKHLQTRFNLPVTYLTAALDDKENPRTEGTEQSIIERPALILVRFPHESVSPLGYNEYTTYPFAIILTAEVLITVCNHPAVFIQDFLFHQPQLNINNHERFTLKLVWFIHKSYLNCLDENSHTMDTMEKNLTIATENNDLFQLTAMQKSLIHFQWALRKNRQLLTQLQASEFYFETAPFSELLSDILIESEQAATMTAQQKQIIDEYNTTVSAIVSNNLNIIMKVLTSITIILTIPTIIGGIYGMNVHLPGASSARAFTFIILGTIVVSWLAAWWLRRRNFF</sequence>
<evidence type="ECO:0000256" key="4">
    <source>
        <dbReference type="ARBA" id="ARBA00022989"/>
    </source>
</evidence>
<evidence type="ECO:0000313" key="8">
    <source>
        <dbReference type="Proteomes" id="UP000051181"/>
    </source>
</evidence>
<dbReference type="AlphaFoldDB" id="A0A0R1FDI4"/>
<dbReference type="InterPro" id="IPR045861">
    <property type="entry name" value="CorA_cytoplasmic_dom"/>
</dbReference>
<dbReference type="InterPro" id="IPR002523">
    <property type="entry name" value="MgTranspt_CorA/ZnTranspt_ZntB"/>
</dbReference>
<evidence type="ECO:0000256" key="5">
    <source>
        <dbReference type="ARBA" id="ARBA00023136"/>
    </source>
</evidence>
<organism evidence="7 8">
    <name type="scientific">Loigolactobacillus coryniformis subsp. coryniformis KCTC 3167 = DSM 20001</name>
    <dbReference type="NCBI Taxonomy" id="913848"/>
    <lineage>
        <taxon>Bacteria</taxon>
        <taxon>Bacillati</taxon>
        <taxon>Bacillota</taxon>
        <taxon>Bacilli</taxon>
        <taxon>Lactobacillales</taxon>
        <taxon>Lactobacillaceae</taxon>
        <taxon>Loigolactobacillus</taxon>
    </lineage>
</organism>
<dbReference type="Proteomes" id="UP000051181">
    <property type="component" value="Unassembled WGS sequence"/>
</dbReference>
<evidence type="ECO:0000256" key="2">
    <source>
        <dbReference type="ARBA" id="ARBA00009765"/>
    </source>
</evidence>
<dbReference type="CDD" id="cd12827">
    <property type="entry name" value="EcCorA_ZntB-like_u2"/>
    <property type="match status" value="1"/>
</dbReference>
<reference evidence="7 8" key="1">
    <citation type="journal article" date="2015" name="Genome Announc.">
        <title>Expanding the biotechnology potential of lactobacilli through comparative genomics of 213 strains and associated genera.</title>
        <authorList>
            <person name="Sun Z."/>
            <person name="Harris H.M."/>
            <person name="McCann A."/>
            <person name="Guo C."/>
            <person name="Argimon S."/>
            <person name="Zhang W."/>
            <person name="Yang X."/>
            <person name="Jeffery I.B."/>
            <person name="Cooney J.C."/>
            <person name="Kagawa T.F."/>
            <person name="Liu W."/>
            <person name="Song Y."/>
            <person name="Salvetti E."/>
            <person name="Wrobel A."/>
            <person name="Rasinkangas P."/>
            <person name="Parkhill J."/>
            <person name="Rea M.C."/>
            <person name="O'Sullivan O."/>
            <person name="Ritari J."/>
            <person name="Douillard F.P."/>
            <person name="Paul Ross R."/>
            <person name="Yang R."/>
            <person name="Briner A.E."/>
            <person name="Felis G.E."/>
            <person name="de Vos W.M."/>
            <person name="Barrangou R."/>
            <person name="Klaenhammer T.R."/>
            <person name="Caufield P.W."/>
            <person name="Cui Y."/>
            <person name="Zhang H."/>
            <person name="O'Toole P.W."/>
        </authorList>
    </citation>
    <scope>NUCLEOTIDE SEQUENCE [LARGE SCALE GENOMIC DNA]</scope>
    <source>
        <strain evidence="7 8">DSM 20001</strain>
    </source>
</reference>
<name>A0A0R1FDI4_9LACO</name>
<dbReference type="EMBL" id="AZCN01000014">
    <property type="protein sequence ID" value="KRK18515.1"/>
    <property type="molecule type" value="Genomic_DNA"/>
</dbReference>
<dbReference type="SUPFAM" id="SSF144083">
    <property type="entry name" value="Magnesium transport protein CorA, transmembrane region"/>
    <property type="match status" value="1"/>
</dbReference>
<proteinExistence type="inferred from homology"/>
<dbReference type="InterPro" id="IPR045863">
    <property type="entry name" value="CorA_TM1_TM2"/>
</dbReference>
<comment type="subcellular location">
    <subcellularLocation>
        <location evidence="1">Membrane</location>
        <topology evidence="1">Multi-pass membrane protein</topology>
    </subcellularLocation>
</comment>
<comment type="caution">
    <text evidence="7">The sequence shown here is derived from an EMBL/GenBank/DDBJ whole genome shotgun (WGS) entry which is preliminary data.</text>
</comment>
<dbReference type="InterPro" id="IPR047199">
    <property type="entry name" value="CorA-like"/>
</dbReference>
<dbReference type="eggNOG" id="COG0598">
    <property type="taxonomic scope" value="Bacteria"/>
</dbReference>
<protein>
    <submittedName>
        <fullName evidence="7">Metal ion transporter, MIT family</fullName>
    </submittedName>
</protein>
<dbReference type="PANTHER" id="PTHR47891:SF2">
    <property type="entry name" value="MAGNESIUM AND COBALT TRANSPORTER"/>
    <property type="match status" value="1"/>
</dbReference>
<dbReference type="Pfam" id="PF01544">
    <property type="entry name" value="CorA"/>
    <property type="match status" value="1"/>
</dbReference>
<keyword evidence="3 6" id="KW-0812">Transmembrane</keyword>